<dbReference type="GO" id="GO:0016593">
    <property type="term" value="C:Cdc73/Paf1 complex"/>
    <property type="evidence" value="ECO:0007669"/>
    <property type="project" value="InterPro"/>
</dbReference>
<evidence type="ECO:0000256" key="2">
    <source>
        <dbReference type="ARBA" id="ARBA00010427"/>
    </source>
</evidence>
<evidence type="ECO:0000256" key="5">
    <source>
        <dbReference type="ARBA" id="ARBA00023242"/>
    </source>
</evidence>
<name>A0A8J4YS00_CHIOP</name>
<keyword evidence="4" id="KW-0804">Transcription</keyword>
<sequence>MSIEKIAAIKAKRLALKRTMIKEDDDPGLGTDLRSMLEFDIDMTKDITTKERQWRTRTTILQSSGKQFATSIMGLLKSIKAREEGRMRATVPNPAPTPVSRVPQQPVGYSRYDQERFKGKEETEGFKIDTMRTYHGLSLKSVTEGSQSHKMAPQPDLAPQSKPAPGQQMKKPSRTPIIIVPNSPKSLITMMNSKDLLQDMKFVSLEQKRKQGTKREMEILIQRPKPGGLTVPYRVTDNPSKLSYADWDRVVAVFAMGPAWQFKGWPNEGNPVEIFNRICAFHVKFEEMNLDANIGKWAVHVISLSRERRHLDRARFLEFWEKLDSFLALTCVSFEVSGLSHVYPLKFLGSHMCII</sequence>
<proteinExistence type="inferred from homology"/>
<evidence type="ECO:0000259" key="7">
    <source>
        <dbReference type="Pfam" id="PF05179"/>
    </source>
</evidence>
<feature type="domain" description="Cell division control protein 73 C-terminal" evidence="7">
    <location>
        <begin position="173"/>
        <end position="326"/>
    </location>
</feature>
<dbReference type="AlphaFoldDB" id="A0A8J4YS00"/>
<evidence type="ECO:0000313" key="9">
    <source>
        <dbReference type="EMBL" id="KAG0729549.1"/>
    </source>
</evidence>
<feature type="domain" description="Paf1 complex subunit Cdc73 N-terminal" evidence="8">
    <location>
        <begin position="1"/>
        <end position="116"/>
    </location>
</feature>
<comment type="similarity">
    <text evidence="2">Belongs to the CDC73 family.</text>
</comment>
<feature type="region of interest" description="Disordered" evidence="6">
    <location>
        <begin position="141"/>
        <end position="179"/>
    </location>
</feature>
<dbReference type="Gene3D" id="3.40.50.11990">
    <property type="entry name" value="RNA polymerase II accessory factor, Cdc73 C-terminal domain"/>
    <property type="match status" value="1"/>
</dbReference>
<comment type="subcellular location">
    <subcellularLocation>
        <location evidence="1">Nucleus</location>
    </subcellularLocation>
</comment>
<dbReference type="Pfam" id="PF16050">
    <property type="entry name" value="CDC73_N"/>
    <property type="match status" value="1"/>
</dbReference>
<dbReference type="OrthoDB" id="2186602at2759"/>
<dbReference type="FunFam" id="3.40.50.11990:FF:000002">
    <property type="entry name" value="protein CDC73 homolog"/>
    <property type="match status" value="1"/>
</dbReference>
<evidence type="ECO:0000256" key="1">
    <source>
        <dbReference type="ARBA" id="ARBA00004123"/>
    </source>
</evidence>
<dbReference type="InterPro" id="IPR007852">
    <property type="entry name" value="Cdc73/Parafibromin"/>
</dbReference>
<protein>
    <submittedName>
        <fullName evidence="9">Parafibromin</fullName>
    </submittedName>
</protein>
<comment type="caution">
    <text evidence="9">The sequence shown here is derived from an EMBL/GenBank/DDBJ whole genome shotgun (WGS) entry which is preliminary data.</text>
</comment>
<dbReference type="EMBL" id="JACEEZ010001042">
    <property type="protein sequence ID" value="KAG0729549.1"/>
    <property type="molecule type" value="Genomic_DNA"/>
</dbReference>
<dbReference type="GO" id="GO:0032968">
    <property type="term" value="P:positive regulation of transcription elongation by RNA polymerase II"/>
    <property type="evidence" value="ECO:0007669"/>
    <property type="project" value="TreeGrafter"/>
</dbReference>
<evidence type="ECO:0000313" key="10">
    <source>
        <dbReference type="Proteomes" id="UP000770661"/>
    </source>
</evidence>
<dbReference type="Pfam" id="PF05179">
    <property type="entry name" value="CDC73_C"/>
    <property type="match status" value="1"/>
</dbReference>
<accession>A0A8J4YS00</accession>
<evidence type="ECO:0000256" key="3">
    <source>
        <dbReference type="ARBA" id="ARBA00023015"/>
    </source>
</evidence>
<keyword evidence="3" id="KW-0805">Transcription regulation</keyword>
<dbReference type="PANTHER" id="PTHR12466:SF8">
    <property type="entry name" value="PARAFIBROMIN"/>
    <property type="match status" value="1"/>
</dbReference>
<organism evidence="9 10">
    <name type="scientific">Chionoecetes opilio</name>
    <name type="common">Atlantic snow crab</name>
    <name type="synonym">Cancer opilio</name>
    <dbReference type="NCBI Taxonomy" id="41210"/>
    <lineage>
        <taxon>Eukaryota</taxon>
        <taxon>Metazoa</taxon>
        <taxon>Ecdysozoa</taxon>
        <taxon>Arthropoda</taxon>
        <taxon>Crustacea</taxon>
        <taxon>Multicrustacea</taxon>
        <taxon>Malacostraca</taxon>
        <taxon>Eumalacostraca</taxon>
        <taxon>Eucarida</taxon>
        <taxon>Decapoda</taxon>
        <taxon>Pleocyemata</taxon>
        <taxon>Brachyura</taxon>
        <taxon>Eubrachyura</taxon>
        <taxon>Majoidea</taxon>
        <taxon>Majidae</taxon>
        <taxon>Chionoecetes</taxon>
    </lineage>
</organism>
<dbReference type="GO" id="GO:0000993">
    <property type="term" value="F:RNA polymerase II complex binding"/>
    <property type="evidence" value="ECO:0007669"/>
    <property type="project" value="TreeGrafter"/>
</dbReference>
<keyword evidence="5" id="KW-0539">Nucleus</keyword>
<gene>
    <name evidence="9" type="primary">CDC73</name>
    <name evidence="9" type="ORF">GWK47_030076</name>
</gene>
<dbReference type="GO" id="GO:0006368">
    <property type="term" value="P:transcription elongation by RNA polymerase II"/>
    <property type="evidence" value="ECO:0007669"/>
    <property type="project" value="InterPro"/>
</dbReference>
<dbReference type="InterPro" id="IPR032041">
    <property type="entry name" value="Cdc73_N"/>
</dbReference>
<keyword evidence="10" id="KW-1185">Reference proteome</keyword>
<dbReference type="InterPro" id="IPR038103">
    <property type="entry name" value="CDC73_C_sf"/>
</dbReference>
<dbReference type="Proteomes" id="UP000770661">
    <property type="component" value="Unassembled WGS sequence"/>
</dbReference>
<evidence type="ECO:0000259" key="8">
    <source>
        <dbReference type="Pfam" id="PF16050"/>
    </source>
</evidence>
<evidence type="ECO:0000256" key="6">
    <source>
        <dbReference type="SAM" id="MobiDB-lite"/>
    </source>
</evidence>
<dbReference type="PANTHER" id="PTHR12466">
    <property type="entry name" value="CDC73 DOMAIN PROTEIN"/>
    <property type="match status" value="1"/>
</dbReference>
<dbReference type="InterPro" id="IPR031336">
    <property type="entry name" value="CDC73_C"/>
</dbReference>
<evidence type="ECO:0000256" key="4">
    <source>
        <dbReference type="ARBA" id="ARBA00023163"/>
    </source>
</evidence>
<reference evidence="9" key="1">
    <citation type="submission" date="2020-07" db="EMBL/GenBank/DDBJ databases">
        <title>The High-quality genome of the commercially important snow crab, Chionoecetes opilio.</title>
        <authorList>
            <person name="Jeong J.-H."/>
            <person name="Ryu S."/>
        </authorList>
    </citation>
    <scope>NUCLEOTIDE SEQUENCE</scope>
    <source>
        <strain evidence="9">MADBK_172401_WGS</strain>
        <tissue evidence="9">Digestive gland</tissue>
    </source>
</reference>